<dbReference type="PANTHER" id="PTHR31302:SF0">
    <property type="entry name" value="TRANSMEMBRANE PROTEIN WITH METALLOPHOSPHOESTERASE DOMAIN"/>
    <property type="match status" value="1"/>
</dbReference>
<feature type="transmembrane region" description="Helical" evidence="1">
    <location>
        <begin position="6"/>
        <end position="25"/>
    </location>
</feature>
<evidence type="ECO:0000313" key="4">
    <source>
        <dbReference type="Proteomes" id="UP000441585"/>
    </source>
</evidence>
<dbReference type="EMBL" id="WKKF01000002">
    <property type="protein sequence ID" value="MRX54290.1"/>
    <property type="molecule type" value="Genomic_DNA"/>
</dbReference>
<keyword evidence="4" id="KW-1185">Reference proteome</keyword>
<protein>
    <submittedName>
        <fullName evidence="3">Metallophosphoesterase</fullName>
    </submittedName>
</protein>
<keyword evidence="1" id="KW-1133">Transmembrane helix</keyword>
<evidence type="ECO:0000256" key="1">
    <source>
        <dbReference type="SAM" id="Phobius"/>
    </source>
</evidence>
<dbReference type="GO" id="GO:0016787">
    <property type="term" value="F:hydrolase activity"/>
    <property type="evidence" value="ECO:0007669"/>
    <property type="project" value="InterPro"/>
</dbReference>
<comment type="caution">
    <text evidence="3">The sequence shown here is derived from an EMBL/GenBank/DDBJ whole genome shotgun (WGS) entry which is preliminary data.</text>
</comment>
<feature type="domain" description="Calcineurin-like phosphoesterase" evidence="2">
    <location>
        <begin position="44"/>
        <end position="200"/>
    </location>
</feature>
<dbReference type="SUPFAM" id="SSF56300">
    <property type="entry name" value="Metallo-dependent phosphatases"/>
    <property type="match status" value="1"/>
</dbReference>
<dbReference type="Proteomes" id="UP000441585">
    <property type="component" value="Unassembled WGS sequence"/>
</dbReference>
<dbReference type="AlphaFoldDB" id="A0A6I2M7W5"/>
<dbReference type="PANTHER" id="PTHR31302">
    <property type="entry name" value="TRANSMEMBRANE PROTEIN WITH METALLOPHOSPHOESTERASE DOMAIN-RELATED"/>
    <property type="match status" value="1"/>
</dbReference>
<organism evidence="3 4">
    <name type="scientific">Metabacillus idriensis</name>
    <dbReference type="NCBI Taxonomy" id="324768"/>
    <lineage>
        <taxon>Bacteria</taxon>
        <taxon>Bacillati</taxon>
        <taxon>Bacillota</taxon>
        <taxon>Bacilli</taxon>
        <taxon>Bacillales</taxon>
        <taxon>Bacillaceae</taxon>
        <taxon>Metabacillus</taxon>
    </lineage>
</organism>
<evidence type="ECO:0000259" key="2">
    <source>
        <dbReference type="Pfam" id="PF00149"/>
    </source>
</evidence>
<dbReference type="InterPro" id="IPR029052">
    <property type="entry name" value="Metallo-depent_PP-like"/>
</dbReference>
<sequence length="281" mass="32689">MGYSMAELLISLIGCMGLFYLLFILPTQWLKVEHVDVPLGIDKKILQLSDLHIERNRIHPEKIKELLHKEKPDYVFITGDFTAREKYILSIKPYLAVFNEYGIEVYAVFGNHDYRTFKLSLRLRSWLEENKVKVLVNESIELPDFTLIGLDFYREDELGLTKAFSKVRSDKPRIVLCHDPNDIAEVTDPFDLMLSGHLHGKQFNVPFFFTFISKGELARRGIYQGFHEVRGSYLYISKGIGQAHWNYRFGVRSEVTVLTLNGNNENKIRQNRRNNVCGCSY</sequence>
<keyword evidence="1" id="KW-0812">Transmembrane</keyword>
<accession>A0A6I2M7W5</accession>
<reference evidence="3 4" key="1">
    <citation type="submission" date="2019-11" db="EMBL/GenBank/DDBJ databases">
        <title>Bacillus idriensis genome.</title>
        <authorList>
            <person name="Konopka E.N."/>
            <person name="Newman J.D."/>
        </authorList>
    </citation>
    <scope>NUCLEOTIDE SEQUENCE [LARGE SCALE GENOMIC DNA]</scope>
    <source>
        <strain evidence="3 4">DSM 19097</strain>
    </source>
</reference>
<gene>
    <name evidence="3" type="ORF">GJU41_09925</name>
</gene>
<dbReference type="InterPro" id="IPR004843">
    <property type="entry name" value="Calcineurin-like_PHP"/>
</dbReference>
<evidence type="ECO:0000313" key="3">
    <source>
        <dbReference type="EMBL" id="MRX54290.1"/>
    </source>
</evidence>
<dbReference type="Pfam" id="PF00149">
    <property type="entry name" value="Metallophos"/>
    <property type="match status" value="1"/>
</dbReference>
<proteinExistence type="predicted"/>
<keyword evidence="1" id="KW-0472">Membrane</keyword>
<dbReference type="InterPro" id="IPR051158">
    <property type="entry name" value="Metallophosphoesterase_sf"/>
</dbReference>
<dbReference type="Gene3D" id="3.60.21.10">
    <property type="match status" value="1"/>
</dbReference>
<name>A0A6I2M7W5_9BACI</name>